<accession>Q0EXX1</accession>
<keyword evidence="5 7" id="KW-0233">DNA recombination</keyword>
<dbReference type="Gene3D" id="6.10.250.240">
    <property type="match status" value="1"/>
</dbReference>
<dbReference type="RefSeq" id="WP_009850418.1">
    <property type="nucleotide sequence ID" value="NZ_DS022295.1"/>
</dbReference>
<evidence type="ECO:0000313" key="10">
    <source>
        <dbReference type="Proteomes" id="UP000005297"/>
    </source>
</evidence>
<evidence type="ECO:0000256" key="7">
    <source>
        <dbReference type="HAMAP-Rule" id="MF_00017"/>
    </source>
</evidence>
<dbReference type="EMBL" id="AATS01000012">
    <property type="protein sequence ID" value="EAU54081.1"/>
    <property type="molecule type" value="Genomic_DNA"/>
</dbReference>
<keyword evidence="2 7" id="KW-0227">DNA damage</keyword>
<reference evidence="9 10" key="1">
    <citation type="submission" date="2006-09" db="EMBL/GenBank/DDBJ databases">
        <authorList>
            <person name="Emerson D."/>
            <person name="Ferriera S."/>
            <person name="Johnson J."/>
            <person name="Kravitz S."/>
            <person name="Halpern A."/>
            <person name="Remington K."/>
            <person name="Beeson K."/>
            <person name="Tran B."/>
            <person name="Rogers Y.-H."/>
            <person name="Friedman R."/>
            <person name="Venter J.C."/>
        </authorList>
    </citation>
    <scope>NUCLEOTIDE SEQUENCE [LARGE SCALE GENOMIC DNA]</scope>
    <source>
        <strain evidence="9 10">PV-1</strain>
    </source>
</reference>
<dbReference type="Gene3D" id="1.10.8.420">
    <property type="entry name" value="RecR Domain 1"/>
    <property type="match status" value="1"/>
</dbReference>
<dbReference type="NCBIfam" id="TIGR00615">
    <property type="entry name" value="recR"/>
    <property type="match status" value="1"/>
</dbReference>
<dbReference type="PROSITE" id="PS01300">
    <property type="entry name" value="RECR"/>
    <property type="match status" value="1"/>
</dbReference>
<protein>
    <recommendedName>
        <fullName evidence="7">Recombination protein RecR</fullName>
    </recommendedName>
</protein>
<dbReference type="Proteomes" id="UP000005297">
    <property type="component" value="Unassembled WGS sequence"/>
</dbReference>
<dbReference type="GO" id="GO:0003677">
    <property type="term" value="F:DNA binding"/>
    <property type="evidence" value="ECO:0007669"/>
    <property type="project" value="UniProtKB-UniRule"/>
</dbReference>
<dbReference type="FunCoup" id="Q0EXX1">
    <property type="interactions" value="265"/>
</dbReference>
<dbReference type="GO" id="GO:0008270">
    <property type="term" value="F:zinc ion binding"/>
    <property type="evidence" value="ECO:0007669"/>
    <property type="project" value="UniProtKB-KW"/>
</dbReference>
<proteinExistence type="inferred from homology"/>
<dbReference type="InterPro" id="IPR023627">
    <property type="entry name" value="Rcmb_RecR"/>
</dbReference>
<keyword evidence="1 7" id="KW-0479">Metal-binding</keyword>
<dbReference type="InterPro" id="IPR034137">
    <property type="entry name" value="TOPRIM_RecR"/>
</dbReference>
<dbReference type="Pfam" id="PF21175">
    <property type="entry name" value="RecR_C"/>
    <property type="match status" value="1"/>
</dbReference>
<feature type="zinc finger region" description="C4-type" evidence="7">
    <location>
        <begin position="60"/>
        <end position="75"/>
    </location>
</feature>
<evidence type="ECO:0000256" key="5">
    <source>
        <dbReference type="ARBA" id="ARBA00023172"/>
    </source>
</evidence>
<dbReference type="SMART" id="SM00493">
    <property type="entry name" value="TOPRIM"/>
    <property type="match status" value="1"/>
</dbReference>
<keyword evidence="10" id="KW-1185">Reference proteome</keyword>
<organism evidence="9 10">
    <name type="scientific">Mariprofundus ferrooxydans PV-1</name>
    <dbReference type="NCBI Taxonomy" id="314345"/>
    <lineage>
        <taxon>Bacteria</taxon>
        <taxon>Pseudomonadati</taxon>
        <taxon>Pseudomonadota</taxon>
        <taxon>Candidatius Mariprofundia</taxon>
        <taxon>Mariprofundales</taxon>
        <taxon>Mariprofundaceae</taxon>
        <taxon>Mariprofundus</taxon>
    </lineage>
</organism>
<gene>
    <name evidence="7" type="primary">recR</name>
    <name evidence="9" type="ORF">SPV1_00587</name>
</gene>
<dbReference type="PROSITE" id="PS50880">
    <property type="entry name" value="TOPRIM"/>
    <property type="match status" value="1"/>
</dbReference>
<comment type="similarity">
    <text evidence="7">Belongs to the RecR family.</text>
</comment>
<feature type="domain" description="Toprim" evidence="8">
    <location>
        <begin position="83"/>
        <end position="177"/>
    </location>
</feature>
<dbReference type="InterPro" id="IPR015967">
    <property type="entry name" value="Rcmb_RecR_Znf"/>
</dbReference>
<dbReference type="InParanoid" id="Q0EXX1"/>
<dbReference type="Pfam" id="PF13662">
    <property type="entry name" value="Toprim_4"/>
    <property type="match status" value="1"/>
</dbReference>
<dbReference type="InterPro" id="IPR006171">
    <property type="entry name" value="TOPRIM_dom"/>
</dbReference>
<keyword evidence="6 7" id="KW-0234">DNA repair</keyword>
<dbReference type="HOGENOM" id="CLU_060739_1_1_0"/>
<evidence type="ECO:0000256" key="4">
    <source>
        <dbReference type="ARBA" id="ARBA00022833"/>
    </source>
</evidence>
<dbReference type="GO" id="GO:0006281">
    <property type="term" value="P:DNA repair"/>
    <property type="evidence" value="ECO:0007669"/>
    <property type="project" value="UniProtKB-UniRule"/>
</dbReference>
<dbReference type="Gene3D" id="3.40.1360.10">
    <property type="match status" value="1"/>
</dbReference>
<dbReference type="PANTHER" id="PTHR30446">
    <property type="entry name" value="RECOMBINATION PROTEIN RECR"/>
    <property type="match status" value="1"/>
</dbReference>
<evidence type="ECO:0000259" key="8">
    <source>
        <dbReference type="PROSITE" id="PS50880"/>
    </source>
</evidence>
<dbReference type="PANTHER" id="PTHR30446:SF0">
    <property type="entry name" value="RECOMBINATION PROTEIN RECR"/>
    <property type="match status" value="1"/>
</dbReference>
<dbReference type="CDD" id="cd01025">
    <property type="entry name" value="TOPRIM_recR"/>
    <property type="match status" value="1"/>
</dbReference>
<comment type="function">
    <text evidence="7">May play a role in DNA repair. It seems to be involved in an RecBC-independent recombinational process of DNA repair. It may act with RecF and RecO.</text>
</comment>
<keyword evidence="3 7" id="KW-0863">Zinc-finger</keyword>
<sequence length="204" mass="22093">MHFPGMPAPLARVVEMLSSLPGVGPKTAMRMGLNLLTRPAGDAAALAQALECLHEQVGFCPVCGCFSEQGHCHFCDDPSRDAATLCVVEQPVDVLMMERGHGYRGSYHVLLGRLSPVDGVGPEQLRLASLDQRMKQGINEIILATSATVDGEATAHYLANRYQHAGVSVSRISRGVPEGGELEYLDEHTLSRALDQRVSWQHHA</sequence>
<evidence type="ECO:0000256" key="1">
    <source>
        <dbReference type="ARBA" id="ARBA00022723"/>
    </source>
</evidence>
<dbReference type="GO" id="GO:0006310">
    <property type="term" value="P:DNA recombination"/>
    <property type="evidence" value="ECO:0007669"/>
    <property type="project" value="UniProtKB-UniRule"/>
</dbReference>
<dbReference type="STRING" id="314344.AL013_00695"/>
<dbReference type="HAMAP" id="MF_00017">
    <property type="entry name" value="RecR"/>
    <property type="match status" value="1"/>
</dbReference>
<keyword evidence="4 7" id="KW-0862">Zinc</keyword>
<dbReference type="eggNOG" id="COG0353">
    <property type="taxonomic scope" value="Bacteria"/>
</dbReference>
<dbReference type="InterPro" id="IPR000093">
    <property type="entry name" value="DNA_Rcmb_RecR"/>
</dbReference>
<evidence type="ECO:0000256" key="2">
    <source>
        <dbReference type="ARBA" id="ARBA00022763"/>
    </source>
</evidence>
<evidence type="ECO:0000313" key="9">
    <source>
        <dbReference type="EMBL" id="EAU54081.1"/>
    </source>
</evidence>
<dbReference type="SUPFAM" id="SSF111304">
    <property type="entry name" value="Recombination protein RecR"/>
    <property type="match status" value="1"/>
</dbReference>
<evidence type="ECO:0000256" key="3">
    <source>
        <dbReference type="ARBA" id="ARBA00022771"/>
    </source>
</evidence>
<name>Q0EXX1_9PROT</name>
<dbReference type="AlphaFoldDB" id="Q0EXX1"/>
<dbReference type="Pfam" id="PF21176">
    <property type="entry name" value="RecR_HhH"/>
    <property type="match status" value="1"/>
</dbReference>
<evidence type="ECO:0000256" key="6">
    <source>
        <dbReference type="ARBA" id="ARBA00023204"/>
    </source>
</evidence>
<comment type="caution">
    <text evidence="9">The sequence shown here is derived from an EMBL/GenBank/DDBJ whole genome shotgun (WGS) entry which is preliminary data.</text>
</comment>
<dbReference type="OrthoDB" id="5292281at2"/>